<evidence type="ECO:0000313" key="4">
    <source>
        <dbReference type="Proteomes" id="UP001163152"/>
    </source>
</evidence>
<feature type="transmembrane region" description="Helical" evidence="1">
    <location>
        <begin position="40"/>
        <end position="59"/>
    </location>
</feature>
<keyword evidence="4" id="KW-1185">Reference proteome</keyword>
<sequence length="214" mass="23300">MKRPIAGDIVKIGETTSFFPTVPEQTPPNPNIEPLTRTQILIAMGATAVVLLIAARLWLLFDPSITLLPLLWSFPTLLLGLGLGVAISLASSAIYQVWPAYRKSADFYLQLVIKPLALPDLIWLGLLPGMSEELLFRGVMLPAIGLTWFGLGISSVCFGVLHFSGSQHWSYVVWATVIGLVLGISAMTTGNLLVPILAHITTNLLSSYIWKFSN</sequence>
<proteinExistence type="predicted"/>
<protein>
    <submittedName>
        <fullName evidence="3">CPBP family intramembrane metalloprotease</fullName>
    </submittedName>
</protein>
<organism evidence="3 4">
    <name type="scientific">Thermocoleostomius sinensis A174</name>
    <dbReference type="NCBI Taxonomy" id="2016057"/>
    <lineage>
        <taxon>Bacteria</taxon>
        <taxon>Bacillati</taxon>
        <taxon>Cyanobacteriota</taxon>
        <taxon>Cyanophyceae</taxon>
        <taxon>Oculatellales</taxon>
        <taxon>Oculatellaceae</taxon>
        <taxon>Thermocoleostomius</taxon>
    </lineage>
</organism>
<dbReference type="Pfam" id="PF02517">
    <property type="entry name" value="Rce1-like"/>
    <property type="match status" value="1"/>
</dbReference>
<keyword evidence="3" id="KW-0645">Protease</keyword>
<feature type="transmembrane region" description="Helical" evidence="1">
    <location>
        <begin position="139"/>
        <end position="161"/>
    </location>
</feature>
<accession>A0A9E9C6S5</accession>
<dbReference type="AlphaFoldDB" id="A0A9E9C6S5"/>
<reference evidence="3" key="1">
    <citation type="submission" date="2022-12" db="EMBL/GenBank/DDBJ databases">
        <title>Polyphasic identification of a Novel Hot-Spring Cyanobacterium Ocullathermofonsia sinensis gen nov. sp. nov. and Genomic Insights on its Adaptations to the Thermal Habitat.</title>
        <authorList>
            <person name="Daroch M."/>
            <person name="Tang J."/>
            <person name="Jiang Y."/>
        </authorList>
    </citation>
    <scope>NUCLEOTIDE SEQUENCE</scope>
    <source>
        <strain evidence="3">PKUAC-SCTA174</strain>
    </source>
</reference>
<feature type="domain" description="CAAX prenyl protease 2/Lysostaphin resistance protein A-like" evidence="2">
    <location>
        <begin position="117"/>
        <end position="205"/>
    </location>
</feature>
<keyword evidence="1" id="KW-1133">Transmembrane helix</keyword>
<dbReference type="KEGG" id="tsin:OXH18_11485"/>
<dbReference type="InterPro" id="IPR003675">
    <property type="entry name" value="Rce1/LyrA-like_dom"/>
</dbReference>
<dbReference type="PANTHER" id="PTHR43592">
    <property type="entry name" value="CAAX AMINO TERMINAL PROTEASE"/>
    <property type="match status" value="1"/>
</dbReference>
<evidence type="ECO:0000313" key="3">
    <source>
        <dbReference type="EMBL" id="WAL62581.1"/>
    </source>
</evidence>
<keyword evidence="3" id="KW-0482">Metalloprotease</keyword>
<dbReference type="EMBL" id="CP113797">
    <property type="protein sequence ID" value="WAL62581.1"/>
    <property type="molecule type" value="Genomic_DNA"/>
</dbReference>
<dbReference type="Proteomes" id="UP001163152">
    <property type="component" value="Chromosome"/>
</dbReference>
<keyword evidence="1" id="KW-0812">Transmembrane</keyword>
<keyword evidence="1" id="KW-0472">Membrane</keyword>
<gene>
    <name evidence="3" type="ORF">OXH18_11485</name>
</gene>
<keyword evidence="3" id="KW-0378">Hydrolase</keyword>
<dbReference type="PANTHER" id="PTHR43592:SF7">
    <property type="entry name" value="CAAX AMINO TERMINAL PROTEASE FAMILY PROTEIN"/>
    <property type="match status" value="1"/>
</dbReference>
<name>A0A9E9C6S5_9CYAN</name>
<feature type="transmembrane region" description="Helical" evidence="1">
    <location>
        <begin position="71"/>
        <end position="95"/>
    </location>
</feature>
<dbReference type="GO" id="GO:0080120">
    <property type="term" value="P:CAAX-box protein maturation"/>
    <property type="evidence" value="ECO:0007669"/>
    <property type="project" value="UniProtKB-ARBA"/>
</dbReference>
<feature type="transmembrane region" description="Helical" evidence="1">
    <location>
        <begin position="107"/>
        <end position="127"/>
    </location>
</feature>
<evidence type="ECO:0000259" key="2">
    <source>
        <dbReference type="Pfam" id="PF02517"/>
    </source>
</evidence>
<feature type="transmembrane region" description="Helical" evidence="1">
    <location>
        <begin position="168"/>
        <end position="186"/>
    </location>
</feature>
<evidence type="ECO:0000256" key="1">
    <source>
        <dbReference type="SAM" id="Phobius"/>
    </source>
</evidence>
<dbReference type="GO" id="GO:0004175">
    <property type="term" value="F:endopeptidase activity"/>
    <property type="evidence" value="ECO:0007669"/>
    <property type="project" value="UniProtKB-ARBA"/>
</dbReference>
<dbReference type="GO" id="GO:0008237">
    <property type="term" value="F:metallopeptidase activity"/>
    <property type="evidence" value="ECO:0007669"/>
    <property type="project" value="UniProtKB-KW"/>
</dbReference>